<dbReference type="EMBL" id="KQ030575">
    <property type="protein sequence ID" value="KJZ71403.1"/>
    <property type="molecule type" value="Genomic_DNA"/>
</dbReference>
<dbReference type="OrthoDB" id="423498at2759"/>
<name>A0A0F7ZSI1_9HYPO</name>
<organism evidence="2 3">
    <name type="scientific">Hirsutella minnesotensis 3608</name>
    <dbReference type="NCBI Taxonomy" id="1043627"/>
    <lineage>
        <taxon>Eukaryota</taxon>
        <taxon>Fungi</taxon>
        <taxon>Dikarya</taxon>
        <taxon>Ascomycota</taxon>
        <taxon>Pezizomycotina</taxon>
        <taxon>Sordariomycetes</taxon>
        <taxon>Hypocreomycetidae</taxon>
        <taxon>Hypocreales</taxon>
        <taxon>Ophiocordycipitaceae</taxon>
        <taxon>Hirsutella</taxon>
    </lineage>
</organism>
<proteinExistence type="predicted"/>
<evidence type="ECO:0000313" key="2">
    <source>
        <dbReference type="EMBL" id="KJZ71403.1"/>
    </source>
</evidence>
<reference evidence="2 3" key="1">
    <citation type="journal article" date="2014" name="Genome Biol. Evol.">
        <title>Comparative genomics and transcriptomics analyses reveal divergent lifestyle features of nematode endoparasitic fungus Hirsutella minnesotensis.</title>
        <authorList>
            <person name="Lai Y."/>
            <person name="Liu K."/>
            <person name="Zhang X."/>
            <person name="Zhang X."/>
            <person name="Li K."/>
            <person name="Wang N."/>
            <person name="Shu C."/>
            <person name="Wu Y."/>
            <person name="Wang C."/>
            <person name="Bushley K.E."/>
            <person name="Xiang M."/>
            <person name="Liu X."/>
        </authorList>
    </citation>
    <scope>NUCLEOTIDE SEQUENCE [LARGE SCALE GENOMIC DNA]</scope>
    <source>
        <strain evidence="2 3">3608</strain>
    </source>
</reference>
<dbReference type="AlphaFoldDB" id="A0A0F7ZSI1"/>
<dbReference type="Proteomes" id="UP000054481">
    <property type="component" value="Unassembled WGS sequence"/>
</dbReference>
<accession>A0A0F7ZSI1</accession>
<dbReference type="PANTHER" id="PTHR42090:SF1">
    <property type="match status" value="1"/>
</dbReference>
<gene>
    <name evidence="2" type="ORF">HIM_09191</name>
</gene>
<keyword evidence="3" id="KW-1185">Reference proteome</keyword>
<evidence type="ECO:0000256" key="1">
    <source>
        <dbReference type="SAM" id="MobiDB-lite"/>
    </source>
</evidence>
<feature type="region of interest" description="Disordered" evidence="1">
    <location>
        <begin position="1"/>
        <end position="122"/>
    </location>
</feature>
<dbReference type="PANTHER" id="PTHR42090">
    <property type="match status" value="1"/>
</dbReference>
<feature type="compositionally biased region" description="Basic and acidic residues" evidence="1">
    <location>
        <begin position="99"/>
        <end position="109"/>
    </location>
</feature>
<feature type="compositionally biased region" description="Basic and acidic residues" evidence="1">
    <location>
        <begin position="31"/>
        <end position="64"/>
    </location>
</feature>
<sequence>MAPATRLAGRSLASLSRSFHGGRRALLPYKDSQDRDSLRPRSAENTKSGRDDDASGRTDDDASGRTDVAFDGGKTDPESARAQGDGKPLNASGANQELSKPRGDERSGRDAGAGVETNKFTSGGTIALALRETSTLSL</sequence>
<evidence type="ECO:0000313" key="3">
    <source>
        <dbReference type="Proteomes" id="UP000054481"/>
    </source>
</evidence>
<feature type="compositionally biased region" description="Low complexity" evidence="1">
    <location>
        <begin position="1"/>
        <end position="18"/>
    </location>
</feature>
<protein>
    <submittedName>
        <fullName evidence="2">Uncharacterized protein</fullName>
    </submittedName>
</protein>